<dbReference type="InterPro" id="IPR003761">
    <property type="entry name" value="Exonuc_VII_S"/>
</dbReference>
<evidence type="ECO:0000256" key="2">
    <source>
        <dbReference type="ARBA" id="ARBA00022490"/>
    </source>
</evidence>
<sequence length="96" mass="11169">MNLLNLESVLTINTKKKKSISKIDFETAISELEKIVASMEEGDITLENSLILYRRGVDLVRFCQDHLYKAEQEIKFLDEEILKPLDDNLLKEDKLQ</sequence>
<proteinExistence type="inferred from homology"/>
<dbReference type="EMBL" id="CP003806">
    <property type="protein sequence ID" value="AGF49082.1"/>
    <property type="molecule type" value="Genomic_DNA"/>
</dbReference>
<name>M1LU50_9PROT</name>
<gene>
    <name evidence="6" type="primary">xseB</name>
    <name evidence="7" type="ORF">ST1E_0709</name>
</gene>
<dbReference type="PANTHER" id="PTHR34137:SF1">
    <property type="entry name" value="EXODEOXYRIBONUCLEASE 7 SMALL SUBUNIT"/>
    <property type="match status" value="1"/>
</dbReference>
<dbReference type="KEGG" id="kga:ST1E_0709"/>
<organism evidence="7 8">
    <name type="scientific">Candidatus Kinetoplastidibacterium galati TCC219</name>
    <dbReference type="NCBI Taxonomy" id="1208921"/>
    <lineage>
        <taxon>Bacteria</taxon>
        <taxon>Pseudomonadati</taxon>
        <taxon>Pseudomonadota</taxon>
        <taxon>Betaproteobacteria</taxon>
        <taxon>Candidatus Kinetoplastidibacterium</taxon>
    </lineage>
</organism>
<dbReference type="PATRIC" id="fig|1208921.3.peg.364"/>
<dbReference type="InterPro" id="IPR037004">
    <property type="entry name" value="Exonuc_VII_ssu_sf"/>
</dbReference>
<dbReference type="STRING" id="1208921.ST1E_0709"/>
<evidence type="ECO:0000313" key="8">
    <source>
        <dbReference type="Proteomes" id="UP000011658"/>
    </source>
</evidence>
<dbReference type="AlphaFoldDB" id="M1LU50"/>
<dbReference type="HOGENOM" id="CLU_145918_2_0_4"/>
<dbReference type="EC" id="3.1.11.6" evidence="6"/>
<accession>M1LU50</accession>
<evidence type="ECO:0000256" key="4">
    <source>
        <dbReference type="ARBA" id="ARBA00022801"/>
    </source>
</evidence>
<dbReference type="SUPFAM" id="SSF116842">
    <property type="entry name" value="XseB-like"/>
    <property type="match status" value="1"/>
</dbReference>
<dbReference type="Gene3D" id="1.10.287.1040">
    <property type="entry name" value="Exonuclease VII, small subunit"/>
    <property type="match status" value="1"/>
</dbReference>
<dbReference type="Proteomes" id="UP000011658">
    <property type="component" value="Chromosome"/>
</dbReference>
<dbReference type="RefSeq" id="WP_015389567.1">
    <property type="nucleotide sequence ID" value="NC_020284.1"/>
</dbReference>
<comment type="subunit">
    <text evidence="6">Heterooligomer composed of large and small subunits.</text>
</comment>
<dbReference type="NCBIfam" id="NF002140">
    <property type="entry name" value="PRK00977.1-4"/>
    <property type="match status" value="1"/>
</dbReference>
<comment type="function">
    <text evidence="6">Bidirectionally degrades single-stranded DNA into large acid-insoluble oligonucleotides, which are then degraded further into small acid-soluble oligonucleotides.</text>
</comment>
<dbReference type="GO" id="GO:0008855">
    <property type="term" value="F:exodeoxyribonuclease VII activity"/>
    <property type="evidence" value="ECO:0007669"/>
    <property type="project" value="UniProtKB-UniRule"/>
</dbReference>
<comment type="subcellular location">
    <subcellularLocation>
        <location evidence="6">Cytoplasm</location>
    </subcellularLocation>
</comment>
<reference evidence="7 8" key="1">
    <citation type="journal article" date="2013" name="Genome Biol. Evol.">
        <title>Genome evolution and phylogenomic analysis of candidatus kinetoplastibacterium, the betaproteobacterial endosymbionts of strigomonas and angomonas.</title>
        <authorList>
            <person name="Alves J.M."/>
            <person name="Serrano M.G."/>
            <person name="Maia da Silva F."/>
            <person name="Voegtly L.J."/>
            <person name="Matveyev A.V."/>
            <person name="Teixeira M.M."/>
            <person name="Camargo E.P."/>
            <person name="Buck G.A."/>
        </authorList>
    </citation>
    <scope>NUCLEOTIDE SEQUENCE [LARGE SCALE GENOMIC DNA]</scope>
    <source>
        <strain evidence="7 8">TCC219</strain>
    </source>
</reference>
<dbReference type="PANTHER" id="PTHR34137">
    <property type="entry name" value="EXODEOXYRIBONUCLEASE 7 SMALL SUBUNIT"/>
    <property type="match status" value="1"/>
</dbReference>
<dbReference type="OrthoDB" id="287668at2"/>
<dbReference type="eggNOG" id="COG1722">
    <property type="taxonomic scope" value="Bacteria"/>
</dbReference>
<evidence type="ECO:0000256" key="1">
    <source>
        <dbReference type="ARBA" id="ARBA00009998"/>
    </source>
</evidence>
<evidence type="ECO:0000313" key="7">
    <source>
        <dbReference type="EMBL" id="AGF49082.1"/>
    </source>
</evidence>
<dbReference type="GO" id="GO:0005829">
    <property type="term" value="C:cytosol"/>
    <property type="evidence" value="ECO:0007669"/>
    <property type="project" value="TreeGrafter"/>
</dbReference>
<keyword evidence="8" id="KW-1185">Reference proteome</keyword>
<keyword evidence="4 6" id="KW-0378">Hydrolase</keyword>
<comment type="similarity">
    <text evidence="1 6">Belongs to the XseB family.</text>
</comment>
<keyword evidence="3 6" id="KW-0540">Nuclease</keyword>
<dbReference type="GO" id="GO:0006308">
    <property type="term" value="P:DNA catabolic process"/>
    <property type="evidence" value="ECO:0007669"/>
    <property type="project" value="UniProtKB-UniRule"/>
</dbReference>
<dbReference type="Pfam" id="PF02609">
    <property type="entry name" value="Exonuc_VII_S"/>
    <property type="match status" value="1"/>
</dbReference>
<dbReference type="HAMAP" id="MF_00337">
    <property type="entry name" value="Exonuc_7_S"/>
    <property type="match status" value="1"/>
</dbReference>
<dbReference type="NCBIfam" id="TIGR01280">
    <property type="entry name" value="xseB"/>
    <property type="match status" value="1"/>
</dbReference>
<evidence type="ECO:0000256" key="5">
    <source>
        <dbReference type="ARBA" id="ARBA00022839"/>
    </source>
</evidence>
<protein>
    <recommendedName>
        <fullName evidence="6">Exodeoxyribonuclease 7 small subunit</fullName>
        <ecNumber evidence="6">3.1.11.6</ecNumber>
    </recommendedName>
    <alternativeName>
        <fullName evidence="6">Exodeoxyribonuclease VII small subunit</fullName>
        <shortName evidence="6">Exonuclease VII small subunit</shortName>
    </alternativeName>
</protein>
<keyword evidence="2 6" id="KW-0963">Cytoplasm</keyword>
<dbReference type="GO" id="GO:0009318">
    <property type="term" value="C:exodeoxyribonuclease VII complex"/>
    <property type="evidence" value="ECO:0007669"/>
    <property type="project" value="UniProtKB-UniRule"/>
</dbReference>
<keyword evidence="5 6" id="KW-0269">Exonuclease</keyword>
<evidence type="ECO:0000256" key="6">
    <source>
        <dbReference type="HAMAP-Rule" id="MF_00337"/>
    </source>
</evidence>
<evidence type="ECO:0000256" key="3">
    <source>
        <dbReference type="ARBA" id="ARBA00022722"/>
    </source>
</evidence>
<comment type="catalytic activity">
    <reaction evidence="6">
        <text>Exonucleolytic cleavage in either 5'- to 3'- or 3'- to 5'-direction to yield nucleoside 5'-phosphates.</text>
        <dbReference type="EC" id="3.1.11.6"/>
    </reaction>
</comment>